<gene>
    <name evidence="1" type="ORF">OEZ85_004864</name>
</gene>
<proteinExistence type="predicted"/>
<reference evidence="1 2" key="1">
    <citation type="submission" date="2023-05" db="EMBL/GenBank/DDBJ databases">
        <title>A 100% complete, gapless, phased diploid assembly of the Scenedesmus obliquus UTEX 3031 genome.</title>
        <authorList>
            <person name="Biondi T.C."/>
            <person name="Hanschen E.R."/>
            <person name="Kwon T."/>
            <person name="Eng W."/>
            <person name="Kruse C.P.S."/>
            <person name="Koehler S.I."/>
            <person name="Kunde Y."/>
            <person name="Gleasner C.D."/>
            <person name="You Mak K.T."/>
            <person name="Polle J."/>
            <person name="Hovde B.T."/>
            <person name="Starkenburg S.R."/>
        </authorList>
    </citation>
    <scope>NUCLEOTIDE SEQUENCE [LARGE SCALE GENOMIC DNA]</scope>
    <source>
        <strain evidence="1 2">DOE0152z</strain>
    </source>
</reference>
<dbReference type="EMBL" id="CP126219">
    <property type="protein sequence ID" value="WIA20455.1"/>
    <property type="molecule type" value="Genomic_DNA"/>
</dbReference>
<accession>A0ABY8UGI9</accession>
<organism evidence="1 2">
    <name type="scientific">Tetradesmus obliquus</name>
    <name type="common">Green alga</name>
    <name type="synonym">Acutodesmus obliquus</name>
    <dbReference type="NCBI Taxonomy" id="3088"/>
    <lineage>
        <taxon>Eukaryota</taxon>
        <taxon>Viridiplantae</taxon>
        <taxon>Chlorophyta</taxon>
        <taxon>core chlorophytes</taxon>
        <taxon>Chlorophyceae</taxon>
        <taxon>CS clade</taxon>
        <taxon>Sphaeropleales</taxon>
        <taxon>Scenedesmaceae</taxon>
        <taxon>Tetradesmus</taxon>
    </lineage>
</organism>
<keyword evidence="2" id="KW-1185">Reference proteome</keyword>
<protein>
    <submittedName>
        <fullName evidence="1">Uncharacterized protein</fullName>
    </submittedName>
</protein>
<sequence>MKERWTDTSLGSQLYFHEDCRACLASDNVGTVLRNVLAHHATVRWLSLHGASDDPSDHDEQYHDGSRASAFCQSCLDEASQMPSNVTGFLHACAVCMQSPKIRRNSKHRVSWHVAGLCLNMTGMQAPKLDRHSKYAAPEPEPDCLDCGKDVNAFLATWQEFFGTPQDAVPIAPNKCKPAAAAVGGRTTSKANPRAFKLASSKRVLRGIGAALAIFVGGLFW</sequence>
<evidence type="ECO:0000313" key="1">
    <source>
        <dbReference type="EMBL" id="WIA20455.1"/>
    </source>
</evidence>
<evidence type="ECO:0000313" key="2">
    <source>
        <dbReference type="Proteomes" id="UP001244341"/>
    </source>
</evidence>
<dbReference type="Proteomes" id="UP001244341">
    <property type="component" value="Chromosome 12b"/>
</dbReference>
<name>A0ABY8UGI9_TETOB</name>